<proteinExistence type="predicted"/>
<organism evidence="3">
    <name type="scientific">Caulobacter sp. (strain K31)</name>
    <dbReference type="NCBI Taxonomy" id="366602"/>
    <lineage>
        <taxon>Bacteria</taxon>
        <taxon>Pseudomonadati</taxon>
        <taxon>Pseudomonadota</taxon>
        <taxon>Alphaproteobacteria</taxon>
        <taxon>Caulobacterales</taxon>
        <taxon>Caulobacteraceae</taxon>
        <taxon>Caulobacter</taxon>
    </lineage>
</organism>
<comment type="subcellular location">
    <subcellularLocation>
        <location evidence="1">Virion</location>
    </subcellularLocation>
</comment>
<protein>
    <submittedName>
        <fullName evidence="3">Phage major capsid protein, HK97 family</fullName>
    </submittedName>
</protein>
<gene>
    <name evidence="3" type="ordered locus">Caul_3486</name>
</gene>
<reference evidence="3" key="1">
    <citation type="submission" date="2008-01" db="EMBL/GenBank/DDBJ databases">
        <title>Complete sequence of chromosome of Caulobacter sp. K31.</title>
        <authorList>
            <consortium name="US DOE Joint Genome Institute"/>
            <person name="Copeland A."/>
            <person name="Lucas S."/>
            <person name="Lapidus A."/>
            <person name="Barry K."/>
            <person name="Glavina del Rio T."/>
            <person name="Dalin E."/>
            <person name="Tice H."/>
            <person name="Pitluck S."/>
            <person name="Bruce D."/>
            <person name="Goodwin L."/>
            <person name="Thompson L.S."/>
            <person name="Brettin T."/>
            <person name="Detter J.C."/>
            <person name="Han C."/>
            <person name="Schmutz J."/>
            <person name="Larimer F."/>
            <person name="Land M."/>
            <person name="Hauser L."/>
            <person name="Kyrpides N."/>
            <person name="Kim E."/>
            <person name="Stephens C."/>
            <person name="Richardson P."/>
        </authorList>
    </citation>
    <scope>NUCLEOTIDE SEQUENCE [LARGE SCALE GENOMIC DNA]</scope>
    <source>
        <strain evidence="3">K31</strain>
    </source>
</reference>
<dbReference type="STRING" id="366602.Caul_3486"/>
<accession>B0T632</accession>
<dbReference type="EMBL" id="CP000927">
    <property type="protein sequence ID" value="ABZ72613.1"/>
    <property type="molecule type" value="Genomic_DNA"/>
</dbReference>
<dbReference type="KEGG" id="cak:Caul_3486"/>
<dbReference type="NCBIfam" id="TIGR01554">
    <property type="entry name" value="major_cap_HK97"/>
    <property type="match status" value="1"/>
</dbReference>
<dbReference type="HOGENOM" id="CLU_699600_0_0_5"/>
<dbReference type="OrthoDB" id="9786516at2"/>
<feature type="domain" description="Phage capsid-like C-terminal" evidence="2">
    <location>
        <begin position="96"/>
        <end position="387"/>
    </location>
</feature>
<dbReference type="Gene3D" id="3.30.2320.10">
    <property type="entry name" value="hypothetical protein PF0899 domain"/>
    <property type="match status" value="1"/>
</dbReference>
<dbReference type="InterPro" id="IPR024455">
    <property type="entry name" value="Phage_capsid"/>
</dbReference>
<dbReference type="Pfam" id="PF05065">
    <property type="entry name" value="Phage_capsid"/>
    <property type="match status" value="1"/>
</dbReference>
<dbReference type="SUPFAM" id="SSF56563">
    <property type="entry name" value="Major capsid protein gp5"/>
    <property type="match status" value="1"/>
</dbReference>
<sequence>MSIEKLDGLIAEMRLKADATDVVAKGQLDDLSAHVKSEIAAIRSDMAAQNAPREDAQDTAEIHQKAVAEFMVHGSKMVEAGKIKATDYAVSVSADGGITVPTNIHTDVVEKLRKSSPLLGLSTVTSLKGLQKLLLKTSAAQANTRSERGAFTDNTVEGFAGITLGSKDVYDRQAHTVESVEGDSVLDFQQVLLASMNAGIAEKMASELLNSTVTNAVENVAGTTTIPAGILNRVTEVAADRFTGSIGKTPCLTTAGINLVTFEDMIKLYNSLHTKYRNSATFVTGSDIELQLMLVKDSTGNYIWQPAVGQTYQAVIQGRPVVIDDFMPGVTGSAGVPRVLFADFSENYVNFSGPMQWVVDPYTAPGYVKYTARQRFGSVFRDSQAIRGLLLKTS</sequence>
<dbReference type="eggNOG" id="COG4653">
    <property type="taxonomic scope" value="Bacteria"/>
</dbReference>
<dbReference type="InterPro" id="IPR054612">
    <property type="entry name" value="Phage_capsid-like_C"/>
</dbReference>
<dbReference type="AlphaFoldDB" id="B0T632"/>
<evidence type="ECO:0000313" key="3">
    <source>
        <dbReference type="EMBL" id="ABZ72613.1"/>
    </source>
</evidence>
<name>B0T632_CAUSK</name>
<evidence type="ECO:0000256" key="1">
    <source>
        <dbReference type="ARBA" id="ARBA00004328"/>
    </source>
</evidence>
<evidence type="ECO:0000259" key="2">
    <source>
        <dbReference type="Pfam" id="PF05065"/>
    </source>
</evidence>